<keyword evidence="2" id="KW-0812">Transmembrane</keyword>
<evidence type="ECO:0000256" key="2">
    <source>
        <dbReference type="SAM" id="Phobius"/>
    </source>
</evidence>
<comment type="caution">
    <text evidence="3">The sequence shown here is derived from an EMBL/GenBank/DDBJ whole genome shotgun (WGS) entry which is preliminary data.</text>
</comment>
<dbReference type="Proteomes" id="UP000256345">
    <property type="component" value="Unassembled WGS sequence"/>
</dbReference>
<protein>
    <submittedName>
        <fullName evidence="3">Outer membrane biosynthesis protein TonB</fullName>
    </submittedName>
</protein>
<keyword evidence="4" id="KW-1185">Reference proteome</keyword>
<sequence>MSAAQDLHDPEREQLDSQWLYRQGDLVLGPLTGHQLVEKLYAGVLTGKTEVSATGPSGFRKLEELDAFKLHVSKAAAKARVEAEARALRSRRMRQRLFAAGVAAVVLGGLGAGAWQIARYSAVYLPGVERDELSIAVSTPVITVAKRSTPEELFEYPGEPKQQTAERPPGKPTETAPDKPESKPDTRPDSKPEKLASAAVSKPDRRPTGGRPSGKVTTDPDGMSTEVNYDQAAINRVVKQSQSTLYRCFKEEAERRPGFAAKVPLEFTIGNDGRVAQLWVDHPQLKKGPLFDCLLGEMKKWPFKPYTGERATVNLAFTIGKK</sequence>
<proteinExistence type="predicted"/>
<evidence type="ECO:0000256" key="1">
    <source>
        <dbReference type="SAM" id="MobiDB-lite"/>
    </source>
</evidence>
<name>A0ABX9KBL1_9BACT</name>
<accession>A0ABX9KBL1</accession>
<organism evidence="3 4">
    <name type="scientific">Archangium gephyra</name>
    <dbReference type="NCBI Taxonomy" id="48"/>
    <lineage>
        <taxon>Bacteria</taxon>
        <taxon>Pseudomonadati</taxon>
        <taxon>Myxococcota</taxon>
        <taxon>Myxococcia</taxon>
        <taxon>Myxococcales</taxon>
        <taxon>Cystobacterineae</taxon>
        <taxon>Archangiaceae</taxon>
        <taxon>Archangium</taxon>
    </lineage>
</organism>
<keyword evidence="2" id="KW-0472">Membrane</keyword>
<evidence type="ECO:0000313" key="4">
    <source>
        <dbReference type="Proteomes" id="UP000256345"/>
    </source>
</evidence>
<dbReference type="NCBIfam" id="NF033768">
    <property type="entry name" value="myxo_SS_tail"/>
    <property type="match status" value="1"/>
</dbReference>
<feature type="transmembrane region" description="Helical" evidence="2">
    <location>
        <begin position="97"/>
        <end position="118"/>
    </location>
</feature>
<evidence type="ECO:0000313" key="3">
    <source>
        <dbReference type="EMBL" id="REG37556.1"/>
    </source>
</evidence>
<keyword evidence="2" id="KW-1133">Transmembrane helix</keyword>
<dbReference type="RefSeq" id="WP_053066785.1">
    <property type="nucleotide sequence ID" value="NZ_CP011509.1"/>
</dbReference>
<dbReference type="InterPro" id="IPR049806">
    <property type="entry name" value="MasK-like_C"/>
</dbReference>
<gene>
    <name evidence="3" type="ORF">ATI61_101542</name>
</gene>
<dbReference type="EMBL" id="QUMU01000001">
    <property type="protein sequence ID" value="REG37556.1"/>
    <property type="molecule type" value="Genomic_DNA"/>
</dbReference>
<feature type="compositionally biased region" description="Basic and acidic residues" evidence="1">
    <location>
        <begin position="176"/>
        <end position="194"/>
    </location>
</feature>
<feature type="region of interest" description="Disordered" evidence="1">
    <location>
        <begin position="153"/>
        <end position="226"/>
    </location>
</feature>
<reference evidence="3 4" key="1">
    <citation type="submission" date="2018-08" db="EMBL/GenBank/DDBJ databases">
        <title>Genomic Encyclopedia of Archaeal and Bacterial Type Strains, Phase II (KMG-II): from individual species to whole genera.</title>
        <authorList>
            <person name="Goeker M."/>
        </authorList>
    </citation>
    <scope>NUCLEOTIDE SEQUENCE [LARGE SCALE GENOMIC DNA]</scope>
    <source>
        <strain evidence="3 4">DSM 2261</strain>
    </source>
</reference>